<feature type="domain" description="HTH cro/C1-type" evidence="1">
    <location>
        <begin position="46"/>
        <end position="75"/>
    </location>
</feature>
<dbReference type="EMBL" id="SGWV01000008">
    <property type="protein sequence ID" value="RZS56976.1"/>
    <property type="molecule type" value="Genomic_DNA"/>
</dbReference>
<name>A0A4Q7LQ83_9BURK</name>
<dbReference type="InterPro" id="IPR001387">
    <property type="entry name" value="Cro/C1-type_HTH"/>
</dbReference>
<protein>
    <recommendedName>
        <fullName evidence="1">HTH cro/C1-type domain-containing protein</fullName>
    </recommendedName>
</protein>
<comment type="caution">
    <text evidence="2">The sequence shown here is derived from an EMBL/GenBank/DDBJ whole genome shotgun (WGS) entry which is preliminary data.</text>
</comment>
<dbReference type="Proteomes" id="UP000293433">
    <property type="component" value="Unassembled WGS sequence"/>
</dbReference>
<dbReference type="OrthoDB" id="8908960at2"/>
<proteinExistence type="predicted"/>
<evidence type="ECO:0000313" key="3">
    <source>
        <dbReference type="Proteomes" id="UP000293433"/>
    </source>
</evidence>
<reference evidence="2 3" key="1">
    <citation type="submission" date="2019-02" db="EMBL/GenBank/DDBJ databases">
        <title>Genomic Encyclopedia of Type Strains, Phase IV (KMG-IV): sequencing the most valuable type-strain genomes for metagenomic binning, comparative biology and taxonomic classification.</title>
        <authorList>
            <person name="Goeker M."/>
        </authorList>
    </citation>
    <scope>NUCLEOTIDE SEQUENCE [LARGE SCALE GENOMIC DNA]</scope>
    <source>
        <strain evidence="2 3">DSM 10617</strain>
    </source>
</reference>
<accession>A0A4Q7LQ83</accession>
<evidence type="ECO:0000259" key="1">
    <source>
        <dbReference type="PROSITE" id="PS50943"/>
    </source>
</evidence>
<keyword evidence="3" id="KW-1185">Reference proteome</keyword>
<organism evidence="2 3">
    <name type="scientific">Sphaerotilus mobilis</name>
    <dbReference type="NCBI Taxonomy" id="47994"/>
    <lineage>
        <taxon>Bacteria</taxon>
        <taxon>Pseudomonadati</taxon>
        <taxon>Pseudomonadota</taxon>
        <taxon>Betaproteobacteria</taxon>
        <taxon>Burkholderiales</taxon>
        <taxon>Sphaerotilaceae</taxon>
        <taxon>Sphaerotilus</taxon>
    </lineage>
</organism>
<sequence>MTQARAQFALRLRDAMLAAGYEPRPAVLEREFNMRHWGKPMTLHGVRRWLKGETLPSHAKLMTLSEWLRVPPEDLVFGVGPRRRLEARQAAWDQGIGYVERDLFELFLKLPPPARKTVREVIVALAVANGIAKPRAPE</sequence>
<dbReference type="AlphaFoldDB" id="A0A4Q7LQ83"/>
<dbReference type="PROSITE" id="PS50943">
    <property type="entry name" value="HTH_CROC1"/>
    <property type="match status" value="1"/>
</dbReference>
<evidence type="ECO:0000313" key="2">
    <source>
        <dbReference type="EMBL" id="RZS56976.1"/>
    </source>
</evidence>
<dbReference type="RefSeq" id="WP_130481393.1">
    <property type="nucleotide sequence ID" value="NZ_SGWV01000008.1"/>
</dbReference>
<gene>
    <name evidence="2" type="ORF">EV685_1534</name>
</gene>